<organism evidence="2 3">
    <name type="scientific">Agaricus bisporus var. burnettii</name>
    <dbReference type="NCBI Taxonomy" id="192524"/>
    <lineage>
        <taxon>Eukaryota</taxon>
        <taxon>Fungi</taxon>
        <taxon>Dikarya</taxon>
        <taxon>Basidiomycota</taxon>
        <taxon>Agaricomycotina</taxon>
        <taxon>Agaricomycetes</taxon>
        <taxon>Agaricomycetidae</taxon>
        <taxon>Agaricales</taxon>
        <taxon>Agaricineae</taxon>
        <taxon>Agaricaceae</taxon>
        <taxon>Agaricus</taxon>
    </lineage>
</organism>
<feature type="region of interest" description="Disordered" evidence="1">
    <location>
        <begin position="625"/>
        <end position="738"/>
    </location>
</feature>
<feature type="region of interest" description="Disordered" evidence="1">
    <location>
        <begin position="807"/>
        <end position="839"/>
    </location>
</feature>
<evidence type="ECO:0000256" key="1">
    <source>
        <dbReference type="SAM" id="MobiDB-lite"/>
    </source>
</evidence>
<feature type="compositionally biased region" description="Basic and acidic residues" evidence="1">
    <location>
        <begin position="625"/>
        <end position="691"/>
    </location>
</feature>
<feature type="region of interest" description="Disordered" evidence="1">
    <location>
        <begin position="257"/>
        <end position="287"/>
    </location>
</feature>
<gene>
    <name evidence="2" type="ORF">Agabi119p4_5310</name>
</gene>
<feature type="compositionally biased region" description="Polar residues" evidence="1">
    <location>
        <begin position="257"/>
        <end position="266"/>
    </location>
</feature>
<protein>
    <submittedName>
        <fullName evidence="2">Uncharacterized protein</fullName>
    </submittedName>
</protein>
<dbReference type="Proteomes" id="UP000629468">
    <property type="component" value="Unassembled WGS sequence"/>
</dbReference>
<comment type="caution">
    <text evidence="2">The sequence shown here is derived from an EMBL/GenBank/DDBJ whole genome shotgun (WGS) entry which is preliminary data.</text>
</comment>
<feature type="compositionally biased region" description="Basic and acidic residues" evidence="1">
    <location>
        <begin position="698"/>
        <end position="738"/>
    </location>
</feature>
<feature type="compositionally biased region" description="Pro residues" evidence="1">
    <location>
        <begin position="776"/>
        <end position="786"/>
    </location>
</feature>
<name>A0A8H7KGE6_AGABI</name>
<evidence type="ECO:0000313" key="3">
    <source>
        <dbReference type="Proteomes" id="UP000629468"/>
    </source>
</evidence>
<evidence type="ECO:0000313" key="2">
    <source>
        <dbReference type="EMBL" id="KAF7773143.1"/>
    </source>
</evidence>
<feature type="region of interest" description="Disordered" evidence="1">
    <location>
        <begin position="751"/>
        <end position="791"/>
    </location>
</feature>
<reference evidence="2 3" key="1">
    <citation type="journal article" name="Sci. Rep.">
        <title>Telomere-to-telomere assembled and centromere annotated genomes of the two main subspecies of the button mushroom Agaricus bisporus reveal especially polymorphic chromosome ends.</title>
        <authorList>
            <person name="Sonnenberg A.S.M."/>
            <person name="Sedaghat-Telgerd N."/>
            <person name="Lavrijssen B."/>
            <person name="Ohm R.A."/>
            <person name="Hendrickx P.M."/>
            <person name="Scholtmeijer K."/>
            <person name="Baars J.J.P."/>
            <person name="van Peer A."/>
        </authorList>
    </citation>
    <scope>NUCLEOTIDE SEQUENCE [LARGE SCALE GENOMIC DNA]</scope>
    <source>
        <strain evidence="2 3">H119_p4</strain>
    </source>
</reference>
<feature type="region of interest" description="Disordered" evidence="1">
    <location>
        <begin position="1"/>
        <end position="97"/>
    </location>
</feature>
<feature type="compositionally biased region" description="Polar residues" evidence="1">
    <location>
        <begin position="1"/>
        <end position="20"/>
    </location>
</feature>
<feature type="region of interest" description="Disordered" evidence="1">
    <location>
        <begin position="442"/>
        <end position="580"/>
    </location>
</feature>
<dbReference type="EMBL" id="JABXXO010000007">
    <property type="protein sequence ID" value="KAF7773143.1"/>
    <property type="molecule type" value="Genomic_DNA"/>
</dbReference>
<feature type="region of interest" description="Disordered" evidence="1">
    <location>
        <begin position="340"/>
        <end position="367"/>
    </location>
</feature>
<accession>A0A8H7KGE6</accession>
<feature type="compositionally biased region" description="Polar residues" evidence="1">
    <location>
        <begin position="76"/>
        <end position="90"/>
    </location>
</feature>
<feature type="compositionally biased region" description="Polar residues" evidence="1">
    <location>
        <begin position="827"/>
        <end position="839"/>
    </location>
</feature>
<proteinExistence type="predicted"/>
<feature type="compositionally biased region" description="Basic and acidic residues" evidence="1">
    <location>
        <begin position="483"/>
        <end position="580"/>
    </location>
</feature>
<dbReference type="AlphaFoldDB" id="A0A8H7KGE6"/>
<sequence>MNDISRTSHGSLASSATVPRSSEPRFPSAPRIPDPPGEIGNNVSKFSVWPFRKASNKSRNVSSPKRGAPILERSLSEPNSPTEPTMATARTNRKEGDKPNYIIMARDLLNDTKVRFEGHRKEWSEFYDRYNQLFANGQPIYGKIVKPNTPKPNAQDVAKFLINDIKAVLEDLDKEELMGQFKGKLRTMRVMETAPALPSGPQLRPWFDLSTVNPAVLEKTERHRSINPEGTWHTHSYSRHFSSHFPIHQNRNRIMTRSDPQAPRSGSQHDLRVGFSNISSKDSEGSDVDEWELARINLPRELGKLREKPSSSAQPVEQITEDHRHQSYDSIHRMYRRPQPEFTPQEGFTPDPILTPSPPPVPDSPESMNPSAYLLPEYENLGESSAPSVKNKVARAEIQRPPTFIMYPGLEGSPAKAEKERWIPPASAPAYVSAVAVPETRVPDSPVTGTGVYEGDRRRKRSMSLDHQVREVANYTSQSRINTIRDRHRDMREKEREYHDRERGSGRERDGYRIERDEYISERERDEYRGGKERDGYRSGRDRDRDRDRDLEQATRNRDYKEKGKGREKERDKDRDRDVEWERDGWRVKDRDHRRERTRDGYRDRERFREEDRQWDEDRYRDKYRDRDREAERERDRDRDREGGGGREKMRERERNRDREKDKHASTRNKYDEVQKDYGDPRATREKDKDNARRRKRDREPEYRDKLSDKERRRERERERDRDKEGDRNKRLDFENDRWERLAVVPSQAFAGQSTLVPNTMADASGSASPRKLRSPPVPPSLPESPIPSAVYTPTTAHTMLKYDVARDAVRPPNPNSESRFLEILTSPVSPMTSNLPRT</sequence>
<feature type="compositionally biased region" description="Pro residues" evidence="1">
    <location>
        <begin position="353"/>
        <end position="363"/>
    </location>
</feature>